<reference evidence="2 3" key="1">
    <citation type="submission" date="2015-11" db="EMBL/GenBank/DDBJ databases">
        <title>Draft Genome Sequence of the Strain BR 10303 (Bradyrhizobium sp.) isolated from nodules of Centrolobium paraense.</title>
        <authorList>
            <person name="Zelli J.E."/>
            <person name="Simoes-Araujo J.L."/>
            <person name="Barauna A.C."/>
            <person name="Silva K."/>
        </authorList>
    </citation>
    <scope>NUCLEOTIDE SEQUENCE [LARGE SCALE GENOMIC DNA]</scope>
    <source>
        <strain evidence="2 3">BR 10303</strain>
    </source>
</reference>
<dbReference type="Proteomes" id="UP000057737">
    <property type="component" value="Unassembled WGS sequence"/>
</dbReference>
<sequence>MTRYYFDIRSGQDLYPDEQGLELSDQRAAEIEAARSLIGLAKDLPPLQEREDVAIEVRTGTGALFKAAFVFEITRFKH</sequence>
<feature type="domain" description="DUF6894" evidence="1">
    <location>
        <begin position="3"/>
        <end position="66"/>
    </location>
</feature>
<dbReference type="OrthoDB" id="8094360at2"/>
<dbReference type="Pfam" id="PF21834">
    <property type="entry name" value="DUF6894"/>
    <property type="match status" value="1"/>
</dbReference>
<dbReference type="AlphaFoldDB" id="A0A109K4H8"/>
<dbReference type="RefSeq" id="WP_066499957.1">
    <property type="nucleotide sequence ID" value="NZ_LNCU01000014.1"/>
</dbReference>
<name>A0A109K4H8_9BRAD</name>
<accession>A0A109K4H8</accession>
<keyword evidence="3" id="KW-1185">Reference proteome</keyword>
<evidence type="ECO:0000259" key="1">
    <source>
        <dbReference type="Pfam" id="PF21834"/>
    </source>
</evidence>
<comment type="caution">
    <text evidence="2">The sequence shown here is derived from an EMBL/GenBank/DDBJ whole genome shotgun (WGS) entry which is preliminary data.</text>
</comment>
<dbReference type="InterPro" id="IPR054189">
    <property type="entry name" value="DUF6894"/>
</dbReference>
<dbReference type="EMBL" id="LNCU01000014">
    <property type="protein sequence ID" value="KWV60588.1"/>
    <property type="molecule type" value="Genomic_DNA"/>
</dbReference>
<evidence type="ECO:0000313" key="2">
    <source>
        <dbReference type="EMBL" id="KWV60588.1"/>
    </source>
</evidence>
<proteinExistence type="predicted"/>
<organism evidence="2 3">
    <name type="scientific">Bradyrhizobium macuxiense</name>
    <dbReference type="NCBI Taxonomy" id="1755647"/>
    <lineage>
        <taxon>Bacteria</taxon>
        <taxon>Pseudomonadati</taxon>
        <taxon>Pseudomonadota</taxon>
        <taxon>Alphaproteobacteria</taxon>
        <taxon>Hyphomicrobiales</taxon>
        <taxon>Nitrobacteraceae</taxon>
        <taxon>Bradyrhizobium</taxon>
    </lineage>
</organism>
<gene>
    <name evidence="2" type="ORF">AS156_28155</name>
</gene>
<evidence type="ECO:0000313" key="3">
    <source>
        <dbReference type="Proteomes" id="UP000057737"/>
    </source>
</evidence>
<protein>
    <recommendedName>
        <fullName evidence="1">DUF6894 domain-containing protein</fullName>
    </recommendedName>
</protein>